<dbReference type="AlphaFoldDB" id="A0A858RQH2"/>
<evidence type="ECO:0000256" key="1">
    <source>
        <dbReference type="SAM" id="MobiDB-lite"/>
    </source>
</evidence>
<dbReference type="Proteomes" id="UP000501812">
    <property type="component" value="Chromosome"/>
</dbReference>
<protein>
    <submittedName>
        <fullName evidence="2">Uncharacterized protein</fullName>
    </submittedName>
</protein>
<dbReference type="KEGG" id="luo:HHL09_23385"/>
<dbReference type="RefSeq" id="WP_169457086.1">
    <property type="nucleotide sequence ID" value="NZ_CP051774.1"/>
</dbReference>
<dbReference type="EMBL" id="CP051774">
    <property type="protein sequence ID" value="QJE98599.1"/>
    <property type="molecule type" value="Genomic_DNA"/>
</dbReference>
<sequence length="155" mass="16360">MSPRAVGKLADQPDPGGHPAQVDTVAKTKLAEREEGLSIRDLRKHGIFVEAEQVGKNSASGKVRVTVPGGAFLEADRAKMSSNGMLVAEGNPVMVKGEMRANVGGENGAMAIYFDEGKQSVVMRAGAADRVTDESRDESNVTDPDRGNLGPDPEE</sequence>
<evidence type="ECO:0000313" key="2">
    <source>
        <dbReference type="EMBL" id="QJE98599.1"/>
    </source>
</evidence>
<name>A0A858RQH2_9BACT</name>
<reference evidence="2 3" key="1">
    <citation type="submission" date="2020-04" db="EMBL/GenBank/DDBJ databases">
        <title>Luteolibacter sp. G-1-1-1 isolated from soil.</title>
        <authorList>
            <person name="Dahal R.H."/>
        </authorList>
    </citation>
    <scope>NUCLEOTIDE SEQUENCE [LARGE SCALE GENOMIC DNA]</scope>
    <source>
        <strain evidence="2 3">G-1-1-1</strain>
    </source>
</reference>
<proteinExistence type="predicted"/>
<feature type="region of interest" description="Disordered" evidence="1">
    <location>
        <begin position="1"/>
        <end position="21"/>
    </location>
</feature>
<feature type="region of interest" description="Disordered" evidence="1">
    <location>
        <begin position="125"/>
        <end position="155"/>
    </location>
</feature>
<feature type="compositionally biased region" description="Basic and acidic residues" evidence="1">
    <location>
        <begin position="130"/>
        <end position="146"/>
    </location>
</feature>
<accession>A0A858RQH2</accession>
<evidence type="ECO:0000313" key="3">
    <source>
        <dbReference type="Proteomes" id="UP000501812"/>
    </source>
</evidence>
<gene>
    <name evidence="2" type="ORF">HHL09_23385</name>
</gene>
<keyword evidence="3" id="KW-1185">Reference proteome</keyword>
<organism evidence="2 3">
    <name type="scientific">Luteolibacter luteus</name>
    <dbReference type="NCBI Taxonomy" id="2728835"/>
    <lineage>
        <taxon>Bacteria</taxon>
        <taxon>Pseudomonadati</taxon>
        <taxon>Verrucomicrobiota</taxon>
        <taxon>Verrucomicrobiia</taxon>
        <taxon>Verrucomicrobiales</taxon>
        <taxon>Verrucomicrobiaceae</taxon>
        <taxon>Luteolibacter</taxon>
    </lineage>
</organism>